<organism evidence="5 6">
    <name type="scientific">Mycena rosella</name>
    <name type="common">Pink bonnet</name>
    <name type="synonym">Agaricus rosellus</name>
    <dbReference type="NCBI Taxonomy" id="1033263"/>
    <lineage>
        <taxon>Eukaryota</taxon>
        <taxon>Fungi</taxon>
        <taxon>Dikarya</taxon>
        <taxon>Basidiomycota</taxon>
        <taxon>Agaricomycotina</taxon>
        <taxon>Agaricomycetes</taxon>
        <taxon>Agaricomycetidae</taxon>
        <taxon>Agaricales</taxon>
        <taxon>Marasmiineae</taxon>
        <taxon>Mycenaceae</taxon>
        <taxon>Mycena</taxon>
    </lineage>
</organism>
<feature type="compositionally biased region" description="Polar residues" evidence="3">
    <location>
        <begin position="201"/>
        <end position="213"/>
    </location>
</feature>
<dbReference type="GO" id="GO:0044027">
    <property type="term" value="P:negative regulation of gene expression via chromosomal CpG island methylation"/>
    <property type="evidence" value="ECO:0007669"/>
    <property type="project" value="TreeGrafter"/>
</dbReference>
<sequence length="239" mass="26287">MVRPDPRLHGDISQWPVGLLFADRVDLYDAGVHGTKESGIFGTKGDNGAFSIVLNAGYEDDDDRGDIIIYTGEGKGKPKPGQKPKPGANTQQGPQDMNSSGNAALQKNQTERTPVRVIRGPDGNVKYSPLQGYRYDGLYYVESSYMEEGKAGFKMCKFELRRCDDLGQDPLPLHITGQGPTDKYWSPDGPETLAAKPRRNANASNTDGRTVQQRNKEITGNKKLPKISFRKVTEPASRS</sequence>
<feature type="compositionally biased region" description="Polar residues" evidence="3">
    <location>
        <begin position="88"/>
        <end position="108"/>
    </location>
</feature>
<evidence type="ECO:0000259" key="4">
    <source>
        <dbReference type="PROSITE" id="PS51015"/>
    </source>
</evidence>
<evidence type="ECO:0000313" key="6">
    <source>
        <dbReference type="Proteomes" id="UP001221757"/>
    </source>
</evidence>
<evidence type="ECO:0000256" key="2">
    <source>
        <dbReference type="PROSITE-ProRule" id="PRU00358"/>
    </source>
</evidence>
<proteinExistence type="predicted"/>
<dbReference type="AlphaFoldDB" id="A0AAD7DMT6"/>
<feature type="region of interest" description="Disordered" evidence="3">
    <location>
        <begin position="65"/>
        <end position="123"/>
    </location>
</feature>
<dbReference type="GO" id="GO:0061630">
    <property type="term" value="F:ubiquitin protein ligase activity"/>
    <property type="evidence" value="ECO:0007669"/>
    <property type="project" value="TreeGrafter"/>
</dbReference>
<reference evidence="5" key="1">
    <citation type="submission" date="2023-03" db="EMBL/GenBank/DDBJ databases">
        <title>Massive genome expansion in bonnet fungi (Mycena s.s.) driven by repeated elements and novel gene families across ecological guilds.</title>
        <authorList>
            <consortium name="Lawrence Berkeley National Laboratory"/>
            <person name="Harder C.B."/>
            <person name="Miyauchi S."/>
            <person name="Viragh M."/>
            <person name="Kuo A."/>
            <person name="Thoen E."/>
            <person name="Andreopoulos B."/>
            <person name="Lu D."/>
            <person name="Skrede I."/>
            <person name="Drula E."/>
            <person name="Henrissat B."/>
            <person name="Morin E."/>
            <person name="Kohler A."/>
            <person name="Barry K."/>
            <person name="LaButti K."/>
            <person name="Morin E."/>
            <person name="Salamov A."/>
            <person name="Lipzen A."/>
            <person name="Mereny Z."/>
            <person name="Hegedus B."/>
            <person name="Baldrian P."/>
            <person name="Stursova M."/>
            <person name="Weitz H."/>
            <person name="Taylor A."/>
            <person name="Grigoriev I.V."/>
            <person name="Nagy L.G."/>
            <person name="Martin F."/>
            <person name="Kauserud H."/>
        </authorList>
    </citation>
    <scope>NUCLEOTIDE SEQUENCE</scope>
    <source>
        <strain evidence="5">CBHHK067</strain>
    </source>
</reference>
<comment type="caution">
    <text evidence="5">The sequence shown here is derived from an EMBL/GenBank/DDBJ whole genome shotgun (WGS) entry which is preliminary data.</text>
</comment>
<evidence type="ECO:0000313" key="5">
    <source>
        <dbReference type="EMBL" id="KAJ7695501.1"/>
    </source>
</evidence>
<dbReference type="Pfam" id="PF02182">
    <property type="entry name" value="SAD_SRA"/>
    <property type="match status" value="1"/>
</dbReference>
<name>A0AAD7DMT6_MYCRO</name>
<evidence type="ECO:0000256" key="1">
    <source>
        <dbReference type="ARBA" id="ARBA00023242"/>
    </source>
</evidence>
<dbReference type="PROSITE" id="PS51015">
    <property type="entry name" value="YDG"/>
    <property type="match status" value="1"/>
</dbReference>
<gene>
    <name evidence="5" type="ORF">B0H17DRAFT_980172</name>
</gene>
<dbReference type="SUPFAM" id="SSF88697">
    <property type="entry name" value="PUA domain-like"/>
    <property type="match status" value="1"/>
</dbReference>
<dbReference type="InterPro" id="IPR036987">
    <property type="entry name" value="SRA-YDG_sf"/>
</dbReference>
<dbReference type="GO" id="GO:0016567">
    <property type="term" value="P:protein ubiquitination"/>
    <property type="evidence" value="ECO:0007669"/>
    <property type="project" value="TreeGrafter"/>
</dbReference>
<dbReference type="SMART" id="SM00466">
    <property type="entry name" value="SRA"/>
    <property type="match status" value="1"/>
</dbReference>
<feature type="region of interest" description="Disordered" evidence="3">
    <location>
        <begin position="175"/>
        <end position="239"/>
    </location>
</feature>
<dbReference type="InterPro" id="IPR015947">
    <property type="entry name" value="PUA-like_sf"/>
</dbReference>
<dbReference type="PANTHER" id="PTHR14140">
    <property type="entry name" value="E3 UBIQUITIN-PROTEIN LIGASE UHRF-RELATED"/>
    <property type="match status" value="1"/>
</dbReference>
<evidence type="ECO:0000256" key="3">
    <source>
        <dbReference type="SAM" id="MobiDB-lite"/>
    </source>
</evidence>
<keyword evidence="6" id="KW-1185">Reference proteome</keyword>
<keyword evidence="1 2" id="KW-0539">Nucleus</keyword>
<dbReference type="EMBL" id="JARKIE010000038">
    <property type="protein sequence ID" value="KAJ7695501.1"/>
    <property type="molecule type" value="Genomic_DNA"/>
</dbReference>
<dbReference type="InterPro" id="IPR045134">
    <property type="entry name" value="UHRF1/2-like"/>
</dbReference>
<comment type="subcellular location">
    <subcellularLocation>
        <location evidence="2">Nucleus</location>
    </subcellularLocation>
</comment>
<accession>A0AAD7DMT6</accession>
<dbReference type="PANTHER" id="PTHR14140:SF27">
    <property type="entry name" value="OS04G0289800 PROTEIN"/>
    <property type="match status" value="1"/>
</dbReference>
<dbReference type="Gene3D" id="2.30.280.10">
    <property type="entry name" value="SRA-YDG"/>
    <property type="match status" value="1"/>
</dbReference>
<dbReference type="GO" id="GO:0005634">
    <property type="term" value="C:nucleus"/>
    <property type="evidence" value="ECO:0007669"/>
    <property type="project" value="UniProtKB-SubCell"/>
</dbReference>
<feature type="domain" description="YDG" evidence="4">
    <location>
        <begin position="10"/>
        <end position="162"/>
    </location>
</feature>
<dbReference type="InterPro" id="IPR003105">
    <property type="entry name" value="SRA_YDG"/>
</dbReference>
<dbReference type="Proteomes" id="UP001221757">
    <property type="component" value="Unassembled WGS sequence"/>
</dbReference>
<protein>
    <submittedName>
        <fullName evidence="5">PUA-like domain-containing protein</fullName>
    </submittedName>
</protein>